<keyword evidence="6" id="KW-1185">Reference proteome</keyword>
<gene>
    <name evidence="5" type="ORF">B0188_03410</name>
</gene>
<dbReference type="PANTHER" id="PTHR37829">
    <property type="entry name" value="PHAGE-LIKE ELEMENT PBSX PROTEIN XKDT"/>
    <property type="match status" value="1"/>
</dbReference>
<dbReference type="STRING" id="123822.B0188_03410"/>
<evidence type="ECO:0000313" key="5">
    <source>
        <dbReference type="EMBL" id="OOS05835.1"/>
    </source>
</evidence>
<name>A0A1T0B6S6_9PAST</name>
<dbReference type="Pfam" id="PF04865">
    <property type="entry name" value="Baseplate_J"/>
    <property type="match status" value="1"/>
</dbReference>
<feature type="domain" description="Baseplate protein J-like barrel" evidence="2">
    <location>
        <begin position="89"/>
        <end position="168"/>
    </location>
</feature>
<evidence type="ECO:0000259" key="3">
    <source>
        <dbReference type="Pfam" id="PF26078"/>
    </source>
</evidence>
<comment type="caution">
    <text evidence="5">The sequence shown here is derived from an EMBL/GenBank/DDBJ whole genome shotgun (WGS) entry which is preliminary data.</text>
</comment>
<dbReference type="Proteomes" id="UP000190023">
    <property type="component" value="Unassembled WGS sequence"/>
</dbReference>
<dbReference type="InterPro" id="IPR058531">
    <property type="entry name" value="Baseplate_J_M"/>
</dbReference>
<feature type="domain" description="Baseplate J-like C-terminal" evidence="4">
    <location>
        <begin position="278"/>
        <end position="354"/>
    </location>
</feature>
<dbReference type="InterPro" id="IPR006949">
    <property type="entry name" value="Barrel_Baseplate_J-like"/>
</dbReference>
<dbReference type="InterPro" id="IPR058530">
    <property type="entry name" value="Baseplate_J-like_C"/>
</dbReference>
<evidence type="ECO:0000313" key="6">
    <source>
        <dbReference type="Proteomes" id="UP000190023"/>
    </source>
</evidence>
<sequence length="355" mass="39083">MPYQSPTLSELIKQGQQDIQFHLPNVQMNAVLMVLNRINAALSASEHQHLSWLAQQIIPTTADEEYLIEYAAMKGIVRKAASTATGEIIVTATGATHIAQDTPFEAYNGVVLLTTESVEIDEAGDYVLTVEAKEDGATGNLPENTQVQLTSAILNLKAQAKVQAMSGGADMESLSSLLSRLIFRVQYPPAGGSKHDYVRWATEVAGVTRAWCFPRYRGLGTVGVAFVMDEQADILPKAQDLARVRAYIEGHYNETTRQFEGMPANVELYVFAPKLQPINFRIRLDPNTDGLKKTVKQALSQLLQQVESEGIIYLSHIRAAISNVIGERDNSVYEPSEDVQLPINTIAVLGEIEWL</sequence>
<feature type="domain" description="Baseplate J-like central" evidence="3">
    <location>
        <begin position="189"/>
        <end position="272"/>
    </location>
</feature>
<protein>
    <submittedName>
        <fullName evidence="5">Uncharacterized protein</fullName>
    </submittedName>
</protein>
<dbReference type="PANTHER" id="PTHR37829:SF3">
    <property type="entry name" value="PROTEIN JAYE-RELATED"/>
    <property type="match status" value="1"/>
</dbReference>
<dbReference type="AlphaFoldDB" id="A0A1T0B6S6"/>
<dbReference type="OrthoDB" id="7565172at2"/>
<dbReference type="InterPro" id="IPR052399">
    <property type="entry name" value="Phage_Baseplate_Assmbl_Protein"/>
</dbReference>
<evidence type="ECO:0000256" key="1">
    <source>
        <dbReference type="ARBA" id="ARBA00038087"/>
    </source>
</evidence>
<dbReference type="Pfam" id="PF26078">
    <property type="entry name" value="Baseplate_J_M"/>
    <property type="match status" value="1"/>
</dbReference>
<organism evidence="5 6">
    <name type="scientific">[Haemophilus] felis</name>
    <dbReference type="NCBI Taxonomy" id="123822"/>
    <lineage>
        <taxon>Bacteria</taxon>
        <taxon>Pseudomonadati</taxon>
        <taxon>Pseudomonadota</taxon>
        <taxon>Gammaproteobacteria</taxon>
        <taxon>Pasteurellales</taxon>
        <taxon>Pasteurellaceae</taxon>
    </lineage>
</organism>
<accession>A0A1T0B6S6</accession>
<evidence type="ECO:0000259" key="4">
    <source>
        <dbReference type="Pfam" id="PF26079"/>
    </source>
</evidence>
<dbReference type="EMBL" id="MUYB01000012">
    <property type="protein sequence ID" value="OOS05835.1"/>
    <property type="molecule type" value="Genomic_DNA"/>
</dbReference>
<reference evidence="5 6" key="1">
    <citation type="submission" date="2017-02" db="EMBL/GenBank/DDBJ databases">
        <title>Draft genome sequence of Haemophilus felis CCUG 31170 type strain.</title>
        <authorList>
            <person name="Engstrom-Jakobsson H."/>
            <person name="Salva-Serra F."/>
            <person name="Thorell K."/>
            <person name="Gonzales-Siles L."/>
            <person name="Karlsson R."/>
            <person name="Boulund F."/>
            <person name="Engstrand L."/>
            <person name="Kristiansson E."/>
            <person name="Moore E."/>
        </authorList>
    </citation>
    <scope>NUCLEOTIDE SEQUENCE [LARGE SCALE GENOMIC DNA]</scope>
    <source>
        <strain evidence="5 6">CCUG 31170</strain>
    </source>
</reference>
<proteinExistence type="inferred from homology"/>
<evidence type="ECO:0000259" key="2">
    <source>
        <dbReference type="Pfam" id="PF04865"/>
    </source>
</evidence>
<dbReference type="Pfam" id="PF26079">
    <property type="entry name" value="Baseplate_J_C"/>
    <property type="match status" value="1"/>
</dbReference>
<comment type="similarity">
    <text evidence="1">Belongs to the Mu gp47/PBSX XkdT family.</text>
</comment>